<dbReference type="PANTHER" id="PTHR24252">
    <property type="entry name" value="ACROSIN-RELATED"/>
    <property type="match status" value="1"/>
</dbReference>
<dbReference type="PROSITE" id="PS51257">
    <property type="entry name" value="PROKAR_LIPOPROTEIN"/>
    <property type="match status" value="1"/>
</dbReference>
<dbReference type="SUPFAM" id="SSF50494">
    <property type="entry name" value="Trypsin-like serine proteases"/>
    <property type="match status" value="1"/>
</dbReference>
<evidence type="ECO:0000256" key="1">
    <source>
        <dbReference type="ARBA" id="ARBA00023157"/>
    </source>
</evidence>
<keyword evidence="2" id="KW-0378">Hydrolase</keyword>
<evidence type="ECO:0000313" key="4">
    <source>
        <dbReference type="EMBL" id="CAL8105269.1"/>
    </source>
</evidence>
<accession>A0ABP1QNP6</accession>
<dbReference type="PROSITE" id="PS00134">
    <property type="entry name" value="TRYPSIN_HIS"/>
    <property type="match status" value="1"/>
</dbReference>
<dbReference type="InterPro" id="IPR001254">
    <property type="entry name" value="Trypsin_dom"/>
</dbReference>
<proteinExistence type="predicted"/>
<evidence type="ECO:0000256" key="2">
    <source>
        <dbReference type="RuleBase" id="RU363034"/>
    </source>
</evidence>
<dbReference type="InterPro" id="IPR043504">
    <property type="entry name" value="Peptidase_S1_PA_chymotrypsin"/>
</dbReference>
<dbReference type="PRINTS" id="PR00722">
    <property type="entry name" value="CHYMOTRYPSIN"/>
</dbReference>
<dbReference type="InterPro" id="IPR033116">
    <property type="entry name" value="TRYPSIN_SER"/>
</dbReference>
<gene>
    <name evidence="4" type="ORF">ODALV1_LOCUS12007</name>
</gene>
<dbReference type="Gene3D" id="2.40.10.10">
    <property type="entry name" value="Trypsin-like serine proteases"/>
    <property type="match status" value="1"/>
</dbReference>
<keyword evidence="2" id="KW-0645">Protease</keyword>
<dbReference type="PROSITE" id="PS50240">
    <property type="entry name" value="TRYPSIN_DOM"/>
    <property type="match status" value="1"/>
</dbReference>
<dbReference type="PROSITE" id="PS00135">
    <property type="entry name" value="TRYPSIN_SER"/>
    <property type="match status" value="1"/>
</dbReference>
<keyword evidence="5" id="KW-1185">Reference proteome</keyword>
<dbReference type="Proteomes" id="UP001642540">
    <property type="component" value="Unassembled WGS sequence"/>
</dbReference>
<keyword evidence="2" id="KW-0720">Serine protease</keyword>
<keyword evidence="1" id="KW-1015">Disulfide bond</keyword>
<dbReference type="CDD" id="cd00190">
    <property type="entry name" value="Tryp_SPc"/>
    <property type="match status" value="1"/>
</dbReference>
<dbReference type="InterPro" id="IPR009003">
    <property type="entry name" value="Peptidase_S1_PA"/>
</dbReference>
<comment type="caution">
    <text evidence="4">The sequence shown here is derived from an EMBL/GenBank/DDBJ whole genome shotgun (WGS) entry which is preliminary data.</text>
</comment>
<dbReference type="InterPro" id="IPR001314">
    <property type="entry name" value="Peptidase_S1A"/>
</dbReference>
<name>A0ABP1QNP6_9HEXA</name>
<dbReference type="PANTHER" id="PTHR24252:SF7">
    <property type="entry name" value="HYALIN"/>
    <property type="match status" value="1"/>
</dbReference>
<sequence length="299" mass="33439">MGSLRINSQVFSCIFFLVPLFFSCGLGIPVNIRRPRQIRAKIVGGNNSVPGEFPFVVNIESINLNKSFCGGAILDNVTILTAAHCLKNGSTHKCDNEVDDCFRIVAGEHNLSIHEEHEQIVNFSISDVVFHENYSDFNHINDIALINLKKPVNFTGNLHVEPILLADPQVKYCPRSYIAGWGRTTSNSSYGPITLQHALVQILSDDDCHKQWGHDYYPENMICAGTPSSQLKNRRLVPDSCYGDSGGPLMARGINDTAKWYLLGIVSWGYLCGDPEYPGVYTKIVTYLDWIRENRQSAR</sequence>
<dbReference type="Pfam" id="PF00089">
    <property type="entry name" value="Trypsin"/>
    <property type="match status" value="1"/>
</dbReference>
<evidence type="ECO:0000259" key="3">
    <source>
        <dbReference type="PROSITE" id="PS50240"/>
    </source>
</evidence>
<evidence type="ECO:0000313" key="5">
    <source>
        <dbReference type="Proteomes" id="UP001642540"/>
    </source>
</evidence>
<dbReference type="SMART" id="SM00020">
    <property type="entry name" value="Tryp_SPc"/>
    <property type="match status" value="1"/>
</dbReference>
<dbReference type="EMBL" id="CAXLJM020000036">
    <property type="protein sequence ID" value="CAL8105269.1"/>
    <property type="molecule type" value="Genomic_DNA"/>
</dbReference>
<organism evidence="4 5">
    <name type="scientific">Orchesella dallaii</name>
    <dbReference type="NCBI Taxonomy" id="48710"/>
    <lineage>
        <taxon>Eukaryota</taxon>
        <taxon>Metazoa</taxon>
        <taxon>Ecdysozoa</taxon>
        <taxon>Arthropoda</taxon>
        <taxon>Hexapoda</taxon>
        <taxon>Collembola</taxon>
        <taxon>Entomobryomorpha</taxon>
        <taxon>Entomobryoidea</taxon>
        <taxon>Orchesellidae</taxon>
        <taxon>Orchesellinae</taxon>
        <taxon>Orchesella</taxon>
    </lineage>
</organism>
<dbReference type="InterPro" id="IPR018114">
    <property type="entry name" value="TRYPSIN_HIS"/>
</dbReference>
<reference evidence="4 5" key="1">
    <citation type="submission" date="2024-08" db="EMBL/GenBank/DDBJ databases">
        <authorList>
            <person name="Cucini C."/>
            <person name="Frati F."/>
        </authorList>
    </citation>
    <scope>NUCLEOTIDE SEQUENCE [LARGE SCALE GENOMIC DNA]</scope>
</reference>
<feature type="domain" description="Peptidase S1" evidence="3">
    <location>
        <begin position="42"/>
        <end position="296"/>
    </location>
</feature>
<protein>
    <recommendedName>
        <fullName evidence="3">Peptidase S1 domain-containing protein</fullName>
    </recommendedName>
</protein>